<name>A0A413Q539_9FIRM</name>
<dbReference type="Proteomes" id="UP000283721">
    <property type="component" value="Unassembled WGS sequence"/>
</dbReference>
<protein>
    <recommendedName>
        <fullName evidence="4">Lipoprotein</fullName>
    </recommendedName>
</protein>
<dbReference type="EMBL" id="QSES01000022">
    <property type="protein sequence ID" value="RGZ90513.1"/>
    <property type="molecule type" value="Genomic_DNA"/>
</dbReference>
<reference evidence="2 3" key="1">
    <citation type="submission" date="2018-08" db="EMBL/GenBank/DDBJ databases">
        <title>A genome reference for cultivated species of the human gut microbiota.</title>
        <authorList>
            <person name="Zou Y."/>
            <person name="Xue W."/>
            <person name="Luo G."/>
        </authorList>
    </citation>
    <scope>NUCLEOTIDE SEQUENCE [LARGE SCALE GENOMIC DNA]</scope>
    <source>
        <strain evidence="2 3">AM47-6BH</strain>
    </source>
</reference>
<organism evidence="2 3">
    <name type="scientific">Agathobacter rectalis</name>
    <dbReference type="NCBI Taxonomy" id="39491"/>
    <lineage>
        <taxon>Bacteria</taxon>
        <taxon>Bacillati</taxon>
        <taxon>Bacillota</taxon>
        <taxon>Clostridia</taxon>
        <taxon>Lachnospirales</taxon>
        <taxon>Lachnospiraceae</taxon>
        <taxon>Agathobacter</taxon>
    </lineage>
</organism>
<evidence type="ECO:0000313" key="3">
    <source>
        <dbReference type="Proteomes" id="UP000283721"/>
    </source>
</evidence>
<proteinExistence type="predicted"/>
<evidence type="ECO:0000256" key="1">
    <source>
        <dbReference type="SAM" id="SignalP"/>
    </source>
</evidence>
<feature type="chain" id="PRO_5039542457" description="Lipoprotein" evidence="1">
    <location>
        <begin position="22"/>
        <end position="184"/>
    </location>
</feature>
<dbReference type="AlphaFoldDB" id="A0A413Q539"/>
<feature type="signal peptide" evidence="1">
    <location>
        <begin position="1"/>
        <end position="21"/>
    </location>
</feature>
<gene>
    <name evidence="2" type="ORF">DW967_11570</name>
</gene>
<comment type="caution">
    <text evidence="2">The sequence shown here is derived from an EMBL/GenBank/DDBJ whole genome shotgun (WGS) entry which is preliminary data.</text>
</comment>
<accession>A0A413Q539</accession>
<sequence>MGKKKKAIMTLIEALVLISLAGCAGKKVDYGVDTEVKSQNVVSSVKDFDTNTSFNDELTVNVGDTEEKVKITADVRLPECDTMSVTEVERIPCTKELKEKVIKAYFGDSQVYYYDYAHMTKKELEEIIETLDRDNNSLLDDASDEILKWQDDMKTECTKALKRQLMCGQRPQNMTPVMILSENR</sequence>
<keyword evidence="1" id="KW-0732">Signal</keyword>
<evidence type="ECO:0008006" key="4">
    <source>
        <dbReference type="Google" id="ProtNLM"/>
    </source>
</evidence>
<evidence type="ECO:0000313" key="2">
    <source>
        <dbReference type="EMBL" id="RGZ90513.1"/>
    </source>
</evidence>